<gene>
    <name evidence="4" type="ORF">scyTo_0021913</name>
</gene>
<evidence type="ECO:0000259" key="3">
    <source>
        <dbReference type="PROSITE" id="PS50011"/>
    </source>
</evidence>
<dbReference type="EMBL" id="BFAA01020476">
    <property type="protein sequence ID" value="GCB81928.1"/>
    <property type="molecule type" value="Genomic_DNA"/>
</dbReference>
<proteinExistence type="predicted"/>
<keyword evidence="2" id="KW-0067">ATP-binding</keyword>
<evidence type="ECO:0000256" key="2">
    <source>
        <dbReference type="ARBA" id="ARBA00022840"/>
    </source>
</evidence>
<dbReference type="InterPro" id="IPR000719">
    <property type="entry name" value="Prot_kinase_dom"/>
</dbReference>
<dbReference type="PROSITE" id="PS50011">
    <property type="entry name" value="PROTEIN_KINASE_DOM"/>
    <property type="match status" value="1"/>
</dbReference>
<dbReference type="PANTHER" id="PTHR47989">
    <property type="entry name" value="OS01G0750732 PROTEIN"/>
    <property type="match status" value="1"/>
</dbReference>
<evidence type="ECO:0000313" key="5">
    <source>
        <dbReference type="Proteomes" id="UP000288216"/>
    </source>
</evidence>
<dbReference type="STRING" id="75743.A0A401Q971"/>
<dbReference type="SUPFAM" id="SSF56112">
    <property type="entry name" value="Protein kinase-like (PK-like)"/>
    <property type="match status" value="1"/>
</dbReference>
<protein>
    <recommendedName>
        <fullName evidence="3">Protein kinase domain-containing protein</fullName>
    </recommendedName>
</protein>
<evidence type="ECO:0000256" key="1">
    <source>
        <dbReference type="ARBA" id="ARBA00022741"/>
    </source>
</evidence>
<dbReference type="InterPro" id="IPR011009">
    <property type="entry name" value="Kinase-like_dom_sf"/>
</dbReference>
<accession>A0A401Q971</accession>
<dbReference type="GO" id="GO:0004672">
    <property type="term" value="F:protein kinase activity"/>
    <property type="evidence" value="ECO:0007669"/>
    <property type="project" value="InterPro"/>
</dbReference>
<comment type="caution">
    <text evidence="4">The sequence shown here is derived from an EMBL/GenBank/DDBJ whole genome shotgun (WGS) entry which is preliminary data.</text>
</comment>
<dbReference type="GO" id="GO:0005524">
    <property type="term" value="F:ATP binding"/>
    <property type="evidence" value="ECO:0007669"/>
    <property type="project" value="UniProtKB-KW"/>
</dbReference>
<organism evidence="4 5">
    <name type="scientific">Scyliorhinus torazame</name>
    <name type="common">Cloudy catshark</name>
    <name type="synonym">Catulus torazame</name>
    <dbReference type="NCBI Taxonomy" id="75743"/>
    <lineage>
        <taxon>Eukaryota</taxon>
        <taxon>Metazoa</taxon>
        <taxon>Chordata</taxon>
        <taxon>Craniata</taxon>
        <taxon>Vertebrata</taxon>
        <taxon>Chondrichthyes</taxon>
        <taxon>Elasmobranchii</taxon>
        <taxon>Galeomorphii</taxon>
        <taxon>Galeoidea</taxon>
        <taxon>Carcharhiniformes</taxon>
        <taxon>Scyliorhinidae</taxon>
        <taxon>Scyliorhinus</taxon>
    </lineage>
</organism>
<keyword evidence="5" id="KW-1185">Reference proteome</keyword>
<keyword evidence="1" id="KW-0547">Nucleotide-binding</keyword>
<dbReference type="Pfam" id="PF07714">
    <property type="entry name" value="PK_Tyr_Ser-Thr"/>
    <property type="match status" value="1"/>
</dbReference>
<name>A0A401Q971_SCYTO</name>
<reference evidence="4 5" key="1">
    <citation type="journal article" date="2018" name="Nat. Ecol. Evol.">
        <title>Shark genomes provide insights into elasmobranch evolution and the origin of vertebrates.</title>
        <authorList>
            <person name="Hara Y"/>
            <person name="Yamaguchi K"/>
            <person name="Onimaru K"/>
            <person name="Kadota M"/>
            <person name="Koyanagi M"/>
            <person name="Keeley SD"/>
            <person name="Tatsumi K"/>
            <person name="Tanaka K"/>
            <person name="Motone F"/>
            <person name="Kageyama Y"/>
            <person name="Nozu R"/>
            <person name="Adachi N"/>
            <person name="Nishimura O"/>
            <person name="Nakagawa R"/>
            <person name="Tanegashima C"/>
            <person name="Kiyatake I"/>
            <person name="Matsumoto R"/>
            <person name="Murakumo K"/>
            <person name="Nishida K"/>
            <person name="Terakita A"/>
            <person name="Kuratani S"/>
            <person name="Sato K"/>
            <person name="Hyodo S Kuraku.S."/>
        </authorList>
    </citation>
    <scope>NUCLEOTIDE SEQUENCE [LARGE SCALE GENOMIC DNA]</scope>
</reference>
<evidence type="ECO:0000313" key="4">
    <source>
        <dbReference type="EMBL" id="GCB81928.1"/>
    </source>
</evidence>
<dbReference type="AlphaFoldDB" id="A0A401Q971"/>
<dbReference type="Proteomes" id="UP000288216">
    <property type="component" value="Unassembled WGS sequence"/>
</dbReference>
<dbReference type="OrthoDB" id="4062651at2759"/>
<dbReference type="Gene3D" id="1.10.510.10">
    <property type="entry name" value="Transferase(Phosphotransferase) domain 1"/>
    <property type="match status" value="1"/>
</dbReference>
<feature type="domain" description="Protein kinase" evidence="3">
    <location>
        <begin position="1"/>
        <end position="112"/>
    </location>
</feature>
<dbReference type="OMA" id="REENCEM"/>
<sequence>MRHTEYAVKRLKEDSDLDWNTVRESFQTELEKLYQYRHPNIVDLAGCCVEDAVYCLVYVYMPHGSLQDRLQCQNGSSPLSWLRRLDVALGAARAIQFLHSSNPSLIHGDVKR</sequence>
<dbReference type="InterPro" id="IPR001245">
    <property type="entry name" value="Ser-Thr/Tyr_kinase_cat_dom"/>
</dbReference>
<dbReference type="PANTHER" id="PTHR47989:SF47">
    <property type="entry name" value="SERINE_THREONINE-PROTEIN KINASE PBL28-RELATED"/>
    <property type="match status" value="1"/>
</dbReference>